<comment type="caution">
    <text evidence="1">The sequence shown here is derived from an EMBL/GenBank/DDBJ whole genome shotgun (WGS) entry which is preliminary data.</text>
</comment>
<dbReference type="PANTHER" id="PTHR10773:SF19">
    <property type="match status" value="1"/>
</dbReference>
<sequence length="158" mass="18651">MADEETLLLSGSEEKLLNKERRRKIQLSEWKDNKNKALRNAGKPYRNRKGTFVPGKCASEKECDKISKDMKTKLFQDFYRQTYNEQSMYLVQRCMALEDVKRRNVAEDVSRRQPTFKYQLPVNGKSYNVCKKTVLNVFKISSRRVQTLQTKMKVNLDI</sequence>
<dbReference type="Proteomes" id="UP001159363">
    <property type="component" value="Chromosome 14"/>
</dbReference>
<keyword evidence="2" id="KW-1185">Reference proteome</keyword>
<dbReference type="EMBL" id="JARBHB010000015">
    <property type="protein sequence ID" value="KAJ8867271.1"/>
    <property type="molecule type" value="Genomic_DNA"/>
</dbReference>
<accession>A0ABQ9G8D4</accession>
<proteinExistence type="predicted"/>
<name>A0ABQ9G8D4_9NEOP</name>
<evidence type="ECO:0000313" key="1">
    <source>
        <dbReference type="EMBL" id="KAJ8867271.1"/>
    </source>
</evidence>
<protein>
    <submittedName>
        <fullName evidence="1">Uncharacterized protein</fullName>
    </submittedName>
</protein>
<reference evidence="1 2" key="1">
    <citation type="submission" date="2023-02" db="EMBL/GenBank/DDBJ databases">
        <title>LHISI_Scaffold_Assembly.</title>
        <authorList>
            <person name="Stuart O.P."/>
            <person name="Cleave R."/>
            <person name="Magrath M.J.L."/>
            <person name="Mikheyev A.S."/>
        </authorList>
    </citation>
    <scope>NUCLEOTIDE SEQUENCE [LARGE SCALE GENOMIC DNA]</scope>
    <source>
        <strain evidence="1">Daus_M_001</strain>
        <tissue evidence="1">Leg muscle</tissue>
    </source>
</reference>
<organism evidence="1 2">
    <name type="scientific">Dryococelus australis</name>
    <dbReference type="NCBI Taxonomy" id="614101"/>
    <lineage>
        <taxon>Eukaryota</taxon>
        <taxon>Metazoa</taxon>
        <taxon>Ecdysozoa</taxon>
        <taxon>Arthropoda</taxon>
        <taxon>Hexapoda</taxon>
        <taxon>Insecta</taxon>
        <taxon>Pterygota</taxon>
        <taxon>Neoptera</taxon>
        <taxon>Polyneoptera</taxon>
        <taxon>Phasmatodea</taxon>
        <taxon>Verophasmatodea</taxon>
        <taxon>Anareolatae</taxon>
        <taxon>Phasmatidae</taxon>
        <taxon>Eurycanthinae</taxon>
        <taxon>Dryococelus</taxon>
    </lineage>
</organism>
<evidence type="ECO:0000313" key="2">
    <source>
        <dbReference type="Proteomes" id="UP001159363"/>
    </source>
</evidence>
<gene>
    <name evidence="1" type="ORF">PR048_031070</name>
</gene>
<dbReference type="PANTHER" id="PTHR10773">
    <property type="entry name" value="DNA-DIRECTED RNA POLYMERASES I, II, AND III SUBUNIT RPABC2"/>
    <property type="match status" value="1"/>
</dbReference>